<organism evidence="2 3">
    <name type="scientific">Desmospora activa DSM 45169</name>
    <dbReference type="NCBI Taxonomy" id="1121389"/>
    <lineage>
        <taxon>Bacteria</taxon>
        <taxon>Bacillati</taxon>
        <taxon>Bacillota</taxon>
        <taxon>Bacilli</taxon>
        <taxon>Bacillales</taxon>
        <taxon>Thermoactinomycetaceae</taxon>
        <taxon>Desmospora</taxon>
    </lineage>
</organism>
<accession>A0A2T4ZD66</accession>
<evidence type="ECO:0000313" key="2">
    <source>
        <dbReference type="EMBL" id="PTM59829.1"/>
    </source>
</evidence>
<dbReference type="Pfam" id="PF12224">
    <property type="entry name" value="Amidoligase_2"/>
    <property type="match status" value="1"/>
</dbReference>
<reference evidence="2 3" key="1">
    <citation type="submission" date="2018-04" db="EMBL/GenBank/DDBJ databases">
        <title>Genomic Encyclopedia of Archaeal and Bacterial Type Strains, Phase II (KMG-II): from individual species to whole genera.</title>
        <authorList>
            <person name="Goeker M."/>
        </authorList>
    </citation>
    <scope>NUCLEOTIDE SEQUENCE [LARGE SCALE GENOMIC DNA]</scope>
    <source>
        <strain evidence="2 3">DSM 45169</strain>
    </source>
</reference>
<protein>
    <submittedName>
        <fullName evidence="2">Putative amidoligase enzyme</fullName>
    </submittedName>
</protein>
<dbReference type="EMBL" id="PZZP01000001">
    <property type="protein sequence ID" value="PTM59829.1"/>
    <property type="molecule type" value="Genomic_DNA"/>
</dbReference>
<dbReference type="GO" id="GO:0016874">
    <property type="term" value="F:ligase activity"/>
    <property type="evidence" value="ECO:0007669"/>
    <property type="project" value="UniProtKB-KW"/>
</dbReference>
<evidence type="ECO:0000313" key="3">
    <source>
        <dbReference type="Proteomes" id="UP000241639"/>
    </source>
</evidence>
<feature type="region of interest" description="Disordered" evidence="1">
    <location>
        <begin position="31"/>
        <end position="58"/>
    </location>
</feature>
<keyword evidence="3" id="KW-1185">Reference proteome</keyword>
<keyword evidence="2" id="KW-0436">Ligase</keyword>
<comment type="caution">
    <text evidence="2">The sequence shown here is derived from an EMBL/GenBank/DDBJ whole genome shotgun (WGS) entry which is preliminary data.</text>
</comment>
<proteinExistence type="predicted"/>
<gene>
    <name evidence="2" type="ORF">C8J48_2462</name>
</gene>
<sequence length="307" mass="34757">MKPIQTDWQHLRFGVEIEFVGGTPERLERLPGWTMSLDERQTDDSGEESGSELKPPPLQWKDREQIRVMLARLQAQKAIANWSCGLHVHVSLEPWGKEAILQLIEAALRYQEAVKQLLQTSADRLIYCPPVTRELLERYQSDPTEAALCHKGRPQSHRCGINLAAWFWNKTVEIRYANGSLDYNEVINTVEFCLRFVAAIGTGRKLPCDPQAMASELGAPISGYPRPLPAPRWYRERMWLEEAFVPVLAPLASSLVQGGEILHIRPDADGILVVIEDAKGKPHPYRLQLPSTGWDATRLRSNDHSIV</sequence>
<dbReference type="AlphaFoldDB" id="A0A2T4ZD66"/>
<dbReference type="RefSeq" id="WP_170105433.1">
    <property type="nucleotide sequence ID" value="NZ_PZZP01000001.1"/>
</dbReference>
<evidence type="ECO:0000256" key="1">
    <source>
        <dbReference type="SAM" id="MobiDB-lite"/>
    </source>
</evidence>
<dbReference type="Proteomes" id="UP000241639">
    <property type="component" value="Unassembled WGS sequence"/>
</dbReference>
<name>A0A2T4ZD66_9BACL</name>
<dbReference type="InterPro" id="IPR022025">
    <property type="entry name" value="Amidoligase_2"/>
</dbReference>